<dbReference type="RefSeq" id="WP_217946653.1">
    <property type="nucleotide sequence ID" value="NZ_JAHTGR010000063.1"/>
</dbReference>
<evidence type="ECO:0000313" key="2">
    <source>
        <dbReference type="EMBL" id="MCP2012846.1"/>
    </source>
</evidence>
<accession>A0AA41L8U6</accession>
<sequence length="158" mass="18146">MTERAFMVPAERYDLSALLSEWTWLVPERDTPLFLTAMADWVFGSPDGAIWRLSSLEGDYVQIATNAEQYNAMKRSAEWLNEEFCADWQPIAAGNSMLPDEAECLGWRVHPYLGGEMKVGNLQVFSMLVYQSLMGQLHRQVRARPTIAPVKKPSWKFW</sequence>
<proteinExistence type="predicted"/>
<name>A0AA41L8U6_9BURK</name>
<dbReference type="Proteomes" id="UP001155901">
    <property type="component" value="Unassembled WGS sequence"/>
</dbReference>
<keyword evidence="4" id="KW-1185">Reference proteome</keyword>
<dbReference type="Proteomes" id="UP001162889">
    <property type="component" value="Unassembled WGS sequence"/>
</dbReference>
<protein>
    <submittedName>
        <fullName evidence="1">DUF1851 domain-containing protein</fullName>
    </submittedName>
</protein>
<evidence type="ECO:0000313" key="3">
    <source>
        <dbReference type="Proteomes" id="UP001155901"/>
    </source>
</evidence>
<dbReference type="EMBL" id="JAHTGR010000063">
    <property type="protein sequence ID" value="MBV6325722.1"/>
    <property type="molecule type" value="Genomic_DNA"/>
</dbReference>
<dbReference type="AlphaFoldDB" id="A0AA41L8U6"/>
<evidence type="ECO:0000313" key="4">
    <source>
        <dbReference type="Proteomes" id="UP001162889"/>
    </source>
</evidence>
<dbReference type="EMBL" id="JALJZU010000047">
    <property type="protein sequence ID" value="MCP2012846.1"/>
    <property type="molecule type" value="Genomic_DNA"/>
</dbReference>
<reference evidence="2" key="2">
    <citation type="submission" date="2022-03" db="EMBL/GenBank/DDBJ databases">
        <title>Genome Encyclopedia of Bacteria and Archaea VI: Functional Genomics of Type Strains.</title>
        <authorList>
            <person name="Whitman W."/>
        </authorList>
    </citation>
    <scope>NUCLEOTIDE SEQUENCE</scope>
    <source>
        <strain evidence="2">HSC-15S17</strain>
    </source>
</reference>
<comment type="caution">
    <text evidence="1">The sequence shown here is derived from an EMBL/GenBank/DDBJ whole genome shotgun (WGS) entry which is preliminary data.</text>
</comment>
<reference evidence="1" key="1">
    <citation type="submission" date="2021-07" db="EMBL/GenBank/DDBJ databases">
        <title>Characterization of violacein-producing bacteria and related species.</title>
        <authorList>
            <person name="Wilson H.S."/>
            <person name="De Leon M.E."/>
        </authorList>
    </citation>
    <scope>NUCLEOTIDE SEQUENCE</scope>
    <source>
        <strain evidence="1">HSC-15S17</strain>
    </source>
</reference>
<gene>
    <name evidence="1" type="ORF">KVP70_32950</name>
    <name evidence="2" type="ORF">L1274_006617</name>
</gene>
<organism evidence="1 3">
    <name type="scientific">Duganella violaceipulchra</name>
    <dbReference type="NCBI Taxonomy" id="2849652"/>
    <lineage>
        <taxon>Bacteria</taxon>
        <taxon>Pseudomonadati</taxon>
        <taxon>Pseudomonadota</taxon>
        <taxon>Betaproteobacteria</taxon>
        <taxon>Burkholderiales</taxon>
        <taxon>Oxalobacteraceae</taxon>
        <taxon>Telluria group</taxon>
        <taxon>Duganella</taxon>
    </lineage>
</organism>
<evidence type="ECO:0000313" key="1">
    <source>
        <dbReference type="EMBL" id="MBV6325722.1"/>
    </source>
</evidence>